<sequence length="464" mass="53830">WSKKEKKSFKFAVSMIWREPRNHSDDCYFCSVDVTGHNSKNKKVISYPNLMSAIRPVKHGQDLPVPEPPDDLDSIQTEPSYDVESELDEQDDEEFRCITENVEPKLFTQIELNDLVRDLGLTKEKAELLGSRLKEKNLLGAGTSIYVYRKREQQFSKFFEQDGDLVYCTDIPGLMNEFGVEYKKEDWRLFIDSSKRSLKAVLLHNGNQYASIPVGHSVHMKESYENLEIVLNKIGYCDHGWMICGDLKVTCMLLGQQGGFTKFPCFLCEWDSRARDQHWCKKNWPARESLKPGEKNILRKNLVDPKKVLLPPLHIKLGLMKQFVKALPKDGPCFMYLCLKFPHLSEAKLKEGVFVGPDIRKMMLDLNFESTMNSNEKEAWVSFKQVVTKFLGNKKDPEYVAIVANMLKNFKKLGCLMSLKVHFLNSHLDYFPENLGDVSEEQGERFHQDIKLMEKRYQGRWNTN</sequence>
<name>A0A1B6K7B1_9HEMI</name>
<evidence type="ECO:0000313" key="1">
    <source>
        <dbReference type="EMBL" id="JAT07338.1"/>
    </source>
</evidence>
<protein>
    <submittedName>
        <fullName evidence="1">Uncharacterized protein</fullName>
    </submittedName>
</protein>
<dbReference type="PANTHER" id="PTHR46114">
    <property type="entry name" value="APPLE DOMAIN-CONTAINING PROTEIN"/>
    <property type="match status" value="1"/>
</dbReference>
<reference evidence="1" key="1">
    <citation type="submission" date="2015-11" db="EMBL/GenBank/DDBJ databases">
        <title>De novo transcriptome assembly of four potential Pierce s Disease insect vectors from Arizona vineyards.</title>
        <authorList>
            <person name="Tassone E.E."/>
        </authorList>
    </citation>
    <scope>NUCLEOTIDE SEQUENCE</scope>
</reference>
<gene>
    <name evidence="1" type="ORF">g.25119</name>
</gene>
<proteinExistence type="predicted"/>
<feature type="non-terminal residue" evidence="1">
    <location>
        <position position="1"/>
    </location>
</feature>
<organism evidence="1">
    <name type="scientific">Homalodisca liturata</name>
    <dbReference type="NCBI Taxonomy" id="320908"/>
    <lineage>
        <taxon>Eukaryota</taxon>
        <taxon>Metazoa</taxon>
        <taxon>Ecdysozoa</taxon>
        <taxon>Arthropoda</taxon>
        <taxon>Hexapoda</taxon>
        <taxon>Insecta</taxon>
        <taxon>Pterygota</taxon>
        <taxon>Neoptera</taxon>
        <taxon>Paraneoptera</taxon>
        <taxon>Hemiptera</taxon>
        <taxon>Auchenorrhyncha</taxon>
        <taxon>Membracoidea</taxon>
        <taxon>Cicadellidae</taxon>
        <taxon>Cicadellinae</taxon>
        <taxon>Proconiini</taxon>
        <taxon>Homalodisca</taxon>
    </lineage>
</organism>
<dbReference type="AlphaFoldDB" id="A0A1B6K7B1"/>
<feature type="non-terminal residue" evidence="1">
    <location>
        <position position="464"/>
    </location>
</feature>
<dbReference type="PANTHER" id="PTHR46114:SF1">
    <property type="entry name" value="ZAD DOMAIN-CONTAINING PROTEIN"/>
    <property type="match status" value="1"/>
</dbReference>
<accession>A0A1B6K7B1</accession>
<dbReference type="EMBL" id="GECU01000369">
    <property type="protein sequence ID" value="JAT07338.1"/>
    <property type="molecule type" value="Transcribed_RNA"/>
</dbReference>